<evidence type="ECO:0000313" key="2">
    <source>
        <dbReference type="EMBL" id="JAC39743.1"/>
    </source>
</evidence>
<feature type="compositionally biased region" description="Polar residues" evidence="1">
    <location>
        <begin position="52"/>
        <end position="64"/>
    </location>
</feature>
<feature type="region of interest" description="Disordered" evidence="1">
    <location>
        <begin position="29"/>
        <end position="72"/>
    </location>
</feature>
<feature type="compositionally biased region" description="Low complexity" evidence="1">
    <location>
        <begin position="106"/>
        <end position="118"/>
    </location>
</feature>
<feature type="region of interest" description="Disordered" evidence="1">
    <location>
        <begin position="85"/>
        <end position="118"/>
    </location>
</feature>
<reference evidence="2" key="1">
    <citation type="journal article" date="2014" name="BMC Genomics">
        <title>Characterizing the developmental transcriptome of the oriental fruit fly, Bactrocera dorsalis (Diptera: Tephritidae) through comparative genomic analysis with Drosophila melanogaster utilizing modENCODE datasets.</title>
        <authorList>
            <person name="Geib S.M."/>
            <person name="Calla B."/>
            <person name="Hall B."/>
            <person name="Hou S."/>
            <person name="Manoukis N.C."/>
        </authorList>
    </citation>
    <scope>NUCLEOTIDE SEQUENCE</scope>
    <source>
        <strain evidence="2">Punador</strain>
    </source>
</reference>
<accession>A0A034VDY3</accession>
<protein>
    <submittedName>
        <fullName evidence="2">Uncharacterized protein</fullName>
    </submittedName>
</protein>
<proteinExistence type="predicted"/>
<dbReference type="EMBL" id="GAKP01019209">
    <property type="protein sequence ID" value="JAC39743.1"/>
    <property type="molecule type" value="Transcribed_RNA"/>
</dbReference>
<feature type="non-terminal residue" evidence="2">
    <location>
        <position position="1"/>
    </location>
</feature>
<name>A0A034VDY3_BACDO</name>
<sequence length="118" mass="13802">IIILKFYIQNKAIKANQTKIRTKLRQRRDLIQKKIPQQHTESDAQVHKHSVHGTNEKTQQQKSVAKSVERRTYATLRPAAFLHCHCQQTTPQPPHTTHHQRRYRASSQHQQSPSSARL</sequence>
<dbReference type="AlphaFoldDB" id="A0A034VDY3"/>
<organism evidence="2">
    <name type="scientific">Bactrocera dorsalis</name>
    <name type="common">Oriental fruit fly</name>
    <name type="synonym">Dacus dorsalis</name>
    <dbReference type="NCBI Taxonomy" id="27457"/>
    <lineage>
        <taxon>Eukaryota</taxon>
        <taxon>Metazoa</taxon>
        <taxon>Ecdysozoa</taxon>
        <taxon>Arthropoda</taxon>
        <taxon>Hexapoda</taxon>
        <taxon>Insecta</taxon>
        <taxon>Pterygota</taxon>
        <taxon>Neoptera</taxon>
        <taxon>Endopterygota</taxon>
        <taxon>Diptera</taxon>
        <taxon>Brachycera</taxon>
        <taxon>Muscomorpha</taxon>
        <taxon>Tephritoidea</taxon>
        <taxon>Tephritidae</taxon>
        <taxon>Bactrocera</taxon>
        <taxon>Bactrocera</taxon>
    </lineage>
</organism>
<evidence type="ECO:0000256" key="1">
    <source>
        <dbReference type="SAM" id="MobiDB-lite"/>
    </source>
</evidence>